<dbReference type="Proteomes" id="UP000225965">
    <property type="component" value="Segment"/>
</dbReference>
<accession>A0A1L6BYS8</accession>
<dbReference type="GeneID" id="63210712"/>
<sequence>MGYSYDYAGRLACDGCGKTSADGVRVARRKCPHTVLDHTLRCNVRQRLPYCPAPALCSTCYASRGGKHIHDVCEAPAKADQAEADAIESALDAGEMFVIAAWGAGQDGVPEGKVGVLFAGRTEQVQLLVNQADYARRGKNPRLSEFTTEPWNL</sequence>
<gene>
    <name evidence="1" type="primary">172</name>
    <name evidence="1" type="ORF">PBI_MRMAGOO_172</name>
</gene>
<keyword evidence="2" id="KW-1185">Reference proteome</keyword>
<dbReference type="EMBL" id="KY223999">
    <property type="protein sequence ID" value="APQ42252.1"/>
    <property type="molecule type" value="Genomic_DNA"/>
</dbReference>
<dbReference type="RefSeq" id="YP_010014057.1">
    <property type="nucleotide sequence ID" value="NC_053515.1"/>
</dbReference>
<reference evidence="1 2" key="1">
    <citation type="submission" date="2016-11" db="EMBL/GenBank/DDBJ databases">
        <authorList>
            <person name="Brown T."/>
            <person name="Davidson K."/>
            <person name="Doll Z."/>
            <person name="Jansson R."/>
            <person name="Janyszek T."/>
            <person name="Lwin C."/>
            <person name="Patil S."/>
            <person name="Piper J."/>
            <person name="Rajendiran N."/>
            <person name="Rittenhouse N.L."/>
            <person name="Younker T.P."/>
            <person name="Zhang J."/>
            <person name="Garlena R.A."/>
            <person name="Russell D.A."/>
            <person name="Pope W.H."/>
            <person name="Jacobs-Sera D."/>
            <person name="Hatfull G.F."/>
        </authorList>
    </citation>
    <scope>NUCLEOTIDE SEQUENCE [LARGE SCALE GENOMIC DNA]</scope>
</reference>
<name>A0A1L6BYS8_9CAUD</name>
<organism evidence="1 2">
    <name type="scientific">Mycobacterium phage MrMagoo</name>
    <dbReference type="NCBI Taxonomy" id="1927020"/>
    <lineage>
        <taxon>Viruses</taxon>
        <taxon>Duplodnaviria</taxon>
        <taxon>Heunggongvirae</taxon>
        <taxon>Uroviricota</taxon>
        <taxon>Caudoviricetes</taxon>
        <taxon>Vilmaviridae</taxon>
        <taxon>Mclasvirinae</taxon>
        <taxon>Reyvirus</taxon>
        <taxon>Reyvirus mrmagoo</taxon>
    </lineage>
</organism>
<evidence type="ECO:0000313" key="1">
    <source>
        <dbReference type="EMBL" id="APQ42252.1"/>
    </source>
</evidence>
<proteinExistence type="predicted"/>
<dbReference type="KEGG" id="vg:63210712"/>
<evidence type="ECO:0000313" key="2">
    <source>
        <dbReference type="Proteomes" id="UP000225965"/>
    </source>
</evidence>
<protein>
    <submittedName>
        <fullName evidence="1">Uncharacterized protein</fullName>
    </submittedName>
</protein>